<protein>
    <submittedName>
        <fullName evidence="2">Uncharacterized protein</fullName>
    </submittedName>
</protein>
<dbReference type="RefSeq" id="WP_211466292.1">
    <property type="nucleotide sequence ID" value="NZ_JAGSXH010000019.1"/>
</dbReference>
<keyword evidence="3" id="KW-1185">Reference proteome</keyword>
<proteinExistence type="predicted"/>
<comment type="caution">
    <text evidence="2">The sequence shown here is derived from an EMBL/GenBank/DDBJ whole genome shotgun (WGS) entry which is preliminary data.</text>
</comment>
<reference evidence="2" key="1">
    <citation type="submission" date="2021-04" db="EMBL/GenBank/DDBJ databases">
        <title>Genome based classification of Actinospica acidithermotolerans sp. nov., an actinobacterium isolated from an Indonesian hot spring.</title>
        <authorList>
            <person name="Kusuma A.B."/>
            <person name="Putra K.E."/>
            <person name="Nafisah S."/>
            <person name="Loh J."/>
            <person name="Nouioui I."/>
            <person name="Goodfellow M."/>
        </authorList>
    </citation>
    <scope>NUCLEOTIDE SEQUENCE</scope>
    <source>
        <strain evidence="2">DSM 45618</strain>
    </source>
</reference>
<dbReference type="Proteomes" id="UP000677913">
    <property type="component" value="Unassembled WGS sequence"/>
</dbReference>
<keyword evidence="1" id="KW-0472">Membrane</keyword>
<accession>A0A8J8BDP8</accession>
<sequence length="496" mass="53246">MSGPSVEPRRPADQDATRYLCAAAHVDPEFARDAVRELLVAEHRLPVAQPEIDLPTVLRHCIAARSRRLYRDAAIVVVLALAAVTAGWSLAAWYVALAGLWLILRAGRRPAAPLVRNLGLLAALLWAFAGAVLLTLTVTDSDPFGLRTAWHLHPPSDTDIALRLGAPAAAALCCWLTVLAEEIAAYVTVAERLRRDRFTPGRWLSAEPAWAQHALGVLGRRLADGRLEQHPVADPANPFLGSGAQRLRRRWLIELGPAASRGAPFDVADLLDRVCERLTEGLGSLDPADPAQKSGTVVVDDFAVSTVPALATGLGDDEVRLLPDVPDASLRGAGPRVFRRIRIGDDPAGLTVTGYINATAGAGLLQVELYGHVLGPVAQRYRVPDRTAPFDAVSALACAQRAARRLPATVFKAPRGLLSTAAEPACRRRNRAMLARAAACGLTVTAGARYDLREAAAAEPGADRFADEDANLYLAVIERRVREELRPLLPVGRADF</sequence>
<evidence type="ECO:0000313" key="2">
    <source>
        <dbReference type="EMBL" id="MBS2963009.1"/>
    </source>
</evidence>
<dbReference type="AlphaFoldDB" id="A0A8J8BDP8"/>
<evidence type="ECO:0000256" key="1">
    <source>
        <dbReference type="SAM" id="Phobius"/>
    </source>
</evidence>
<organism evidence="2 3">
    <name type="scientific">Actinocrinis puniceicyclus</name>
    <dbReference type="NCBI Taxonomy" id="977794"/>
    <lineage>
        <taxon>Bacteria</taxon>
        <taxon>Bacillati</taxon>
        <taxon>Actinomycetota</taxon>
        <taxon>Actinomycetes</taxon>
        <taxon>Catenulisporales</taxon>
        <taxon>Actinospicaceae</taxon>
        <taxon>Actinocrinis</taxon>
    </lineage>
</organism>
<gene>
    <name evidence="2" type="ORF">KGA66_08135</name>
</gene>
<evidence type="ECO:0000313" key="3">
    <source>
        <dbReference type="Proteomes" id="UP000677913"/>
    </source>
</evidence>
<name>A0A8J8BDP8_9ACTN</name>
<dbReference type="EMBL" id="JAGSXH010000019">
    <property type="protein sequence ID" value="MBS2963009.1"/>
    <property type="molecule type" value="Genomic_DNA"/>
</dbReference>
<feature type="transmembrane region" description="Helical" evidence="1">
    <location>
        <begin position="118"/>
        <end position="139"/>
    </location>
</feature>
<keyword evidence="1" id="KW-0812">Transmembrane</keyword>
<feature type="transmembrane region" description="Helical" evidence="1">
    <location>
        <begin position="74"/>
        <end position="103"/>
    </location>
</feature>
<keyword evidence="1" id="KW-1133">Transmembrane helix</keyword>